<dbReference type="EnsemblPlants" id="Ma07_t23460.1">
    <property type="protein sequence ID" value="Ma07_p23460.1"/>
    <property type="gene ID" value="Ma07_g23460"/>
</dbReference>
<dbReference type="Gramene" id="Ma07_t23460.1">
    <property type="protein sequence ID" value="Ma07_p23460.1"/>
    <property type="gene ID" value="Ma07_g23460"/>
</dbReference>
<feature type="region of interest" description="Disordered" evidence="1">
    <location>
        <begin position="1"/>
        <end position="23"/>
    </location>
</feature>
<protein>
    <submittedName>
        <fullName evidence="2">Uncharacterized protein</fullName>
    </submittedName>
</protein>
<evidence type="ECO:0000313" key="3">
    <source>
        <dbReference type="Proteomes" id="UP000012960"/>
    </source>
</evidence>
<name>A0A804JYY3_MUSAM</name>
<dbReference type="AlphaFoldDB" id="A0A804JYY3"/>
<proteinExistence type="predicted"/>
<dbReference type="InParanoid" id="A0A804JYY3"/>
<sequence>MSNPTAASGSRLRAGACSSPQRPLASIFHPSLVLFDVS</sequence>
<accession>A0A804JYY3</accession>
<organism evidence="2 3">
    <name type="scientific">Musa acuminata subsp. malaccensis</name>
    <name type="common">Wild banana</name>
    <name type="synonym">Musa malaccensis</name>
    <dbReference type="NCBI Taxonomy" id="214687"/>
    <lineage>
        <taxon>Eukaryota</taxon>
        <taxon>Viridiplantae</taxon>
        <taxon>Streptophyta</taxon>
        <taxon>Embryophyta</taxon>
        <taxon>Tracheophyta</taxon>
        <taxon>Spermatophyta</taxon>
        <taxon>Magnoliopsida</taxon>
        <taxon>Liliopsida</taxon>
        <taxon>Zingiberales</taxon>
        <taxon>Musaceae</taxon>
        <taxon>Musa</taxon>
    </lineage>
</organism>
<reference evidence="2" key="1">
    <citation type="submission" date="2021-05" db="UniProtKB">
        <authorList>
            <consortium name="EnsemblPlants"/>
        </authorList>
    </citation>
    <scope>IDENTIFICATION</scope>
    <source>
        <strain evidence="2">subsp. malaccensis</strain>
    </source>
</reference>
<evidence type="ECO:0000256" key="1">
    <source>
        <dbReference type="SAM" id="MobiDB-lite"/>
    </source>
</evidence>
<keyword evidence="3" id="KW-1185">Reference proteome</keyword>
<dbReference type="Proteomes" id="UP000012960">
    <property type="component" value="Unplaced"/>
</dbReference>
<evidence type="ECO:0000313" key="2">
    <source>
        <dbReference type="EnsemblPlants" id="Ma07_p23460.1"/>
    </source>
</evidence>